<evidence type="ECO:0000313" key="5">
    <source>
        <dbReference type="Proteomes" id="UP000774283"/>
    </source>
</evidence>
<dbReference type="Proteomes" id="UP000774283">
    <property type="component" value="Unassembled WGS sequence"/>
</dbReference>
<dbReference type="EMBL" id="JAAXOW010000004">
    <property type="protein sequence ID" value="NKX94026.1"/>
    <property type="molecule type" value="Genomic_DNA"/>
</dbReference>
<evidence type="ECO:0000259" key="3">
    <source>
        <dbReference type="Pfam" id="PF14040"/>
    </source>
</evidence>
<sequence length="553" mass="59892">MRIRSRVLAAIVATSLMSVVSPAPSPASAEESSGLTLSRSESGGIIVSVNDASFLSALNKIPQNSREIYAEYSYIDPSGPWSLPHDPESVTVAGQSNPLPAEFQLNASAPPRTTHMRVRLKNGWTGAELSSALTQIYKPHPVLPIAMNAKEWYTKGSYVQFQVRIERDERRWLPGQVCESGCNIELWGVYPSGEKRLIKSSAESEIRGYFSIGEFERVMPALSNLHAARREFGQSYAVPGKNDQVSNGVNLALSAALLAESSLTPEEICLPLNNLRTPSDGSTTEAYLTCTTLGQAGITTSFVRSIAATYGLSVVSALIANALYPSDQAATDPARPVPPPNPVDPPGETPEIVGDPYFVWIDRIQTRLLASDATRTLGEGEARTLARQCYKTAAYLFTSGGRPHPCESRAIFMPGSNILGAAKHKHRAIVQHPEWIQLTRGYRPESKERWYANEAECVGSSPATPCDEYPYRSTQQGGPAVPFGKARASLRIIDRSSNSAEGAFLSSFWARCNVDNGEMFLVVPTVVDAVQPDGEELESNLSAPPTIGFCEVG</sequence>
<feature type="chain" id="PRO_5040984637" description="Deoxyribonuclease NucA/NucB domain-containing protein" evidence="2">
    <location>
        <begin position="30"/>
        <end position="553"/>
    </location>
</feature>
<name>A0A9X5IT91_9MICO</name>
<evidence type="ECO:0000256" key="2">
    <source>
        <dbReference type="SAM" id="SignalP"/>
    </source>
</evidence>
<dbReference type="AlphaFoldDB" id="A0A9X5IT91"/>
<protein>
    <recommendedName>
        <fullName evidence="3">Deoxyribonuclease NucA/NucB domain-containing protein</fullName>
    </recommendedName>
</protein>
<accession>A0A9X5IT91</accession>
<dbReference type="Pfam" id="PF14040">
    <property type="entry name" value="DNase_NucA_NucB"/>
    <property type="match status" value="1"/>
</dbReference>
<evidence type="ECO:0000256" key="1">
    <source>
        <dbReference type="SAM" id="MobiDB-lite"/>
    </source>
</evidence>
<keyword evidence="5" id="KW-1185">Reference proteome</keyword>
<dbReference type="InterPro" id="IPR029476">
    <property type="entry name" value="DNase_NucA_NucB"/>
</dbReference>
<feature type="region of interest" description="Disordered" evidence="1">
    <location>
        <begin position="329"/>
        <end position="349"/>
    </location>
</feature>
<feature type="compositionally biased region" description="Pro residues" evidence="1">
    <location>
        <begin position="335"/>
        <end position="348"/>
    </location>
</feature>
<organism evidence="4 5">
    <name type="scientific">Sanguibacter hominis ATCC BAA-789</name>
    <dbReference type="NCBI Taxonomy" id="1312740"/>
    <lineage>
        <taxon>Bacteria</taxon>
        <taxon>Bacillati</taxon>
        <taxon>Actinomycetota</taxon>
        <taxon>Actinomycetes</taxon>
        <taxon>Micrococcales</taxon>
        <taxon>Sanguibacteraceae</taxon>
        <taxon>Sanguibacter</taxon>
    </lineage>
</organism>
<dbReference type="RefSeq" id="WP_168448084.1">
    <property type="nucleotide sequence ID" value="NZ_JAAXOW010000004.1"/>
</dbReference>
<keyword evidence="2" id="KW-0732">Signal</keyword>
<reference evidence="4 5" key="1">
    <citation type="submission" date="2020-04" db="EMBL/GenBank/DDBJ databases">
        <title>MicrobeNet Type strains.</title>
        <authorList>
            <person name="Nicholson A.C."/>
        </authorList>
    </citation>
    <scope>NUCLEOTIDE SEQUENCE [LARGE SCALE GENOMIC DNA]</scope>
    <source>
        <strain evidence="4 5">ATCC BAA-789</strain>
    </source>
</reference>
<proteinExistence type="predicted"/>
<evidence type="ECO:0000313" key="4">
    <source>
        <dbReference type="EMBL" id="NKX94026.1"/>
    </source>
</evidence>
<gene>
    <name evidence="4" type="ORF">HF995_12230</name>
</gene>
<comment type="caution">
    <text evidence="4">The sequence shown here is derived from an EMBL/GenBank/DDBJ whole genome shotgun (WGS) entry which is preliminary data.</text>
</comment>
<feature type="domain" description="Deoxyribonuclease NucA/NucB" evidence="3">
    <location>
        <begin position="462"/>
        <end position="523"/>
    </location>
</feature>
<feature type="signal peptide" evidence="2">
    <location>
        <begin position="1"/>
        <end position="29"/>
    </location>
</feature>